<feature type="domain" description="ABC transmembrane type-1" evidence="12">
    <location>
        <begin position="849"/>
        <end position="1134"/>
    </location>
</feature>
<evidence type="ECO:0000256" key="5">
    <source>
        <dbReference type="ARBA" id="ARBA00022840"/>
    </source>
</evidence>
<evidence type="ECO:0000256" key="2">
    <source>
        <dbReference type="ARBA" id="ARBA00022448"/>
    </source>
</evidence>
<feature type="domain" description="ABC transporter" evidence="11">
    <location>
        <begin position="1168"/>
        <end position="1417"/>
    </location>
</feature>
<feature type="transmembrane region" description="Helical" evidence="9">
    <location>
        <begin position="1968"/>
        <end position="1990"/>
    </location>
</feature>
<feature type="domain" description="ABC transmembrane type-1" evidence="12">
    <location>
        <begin position="66"/>
        <end position="357"/>
    </location>
</feature>
<dbReference type="SUPFAM" id="SSF103473">
    <property type="entry name" value="MFS general substrate transporter"/>
    <property type="match status" value="1"/>
</dbReference>
<organism evidence="13 14">
    <name type="scientific">Coleophoma crateriformis</name>
    <dbReference type="NCBI Taxonomy" id="565419"/>
    <lineage>
        <taxon>Eukaryota</taxon>
        <taxon>Fungi</taxon>
        <taxon>Dikarya</taxon>
        <taxon>Ascomycota</taxon>
        <taxon>Pezizomycotina</taxon>
        <taxon>Leotiomycetes</taxon>
        <taxon>Helotiales</taxon>
        <taxon>Dermateaceae</taxon>
        <taxon>Coleophoma</taxon>
    </lineage>
</organism>
<dbReference type="SUPFAM" id="SSF52540">
    <property type="entry name" value="P-loop containing nucleoside triphosphate hydrolases"/>
    <property type="match status" value="2"/>
</dbReference>
<feature type="region of interest" description="Disordered" evidence="8">
    <location>
        <begin position="642"/>
        <end position="679"/>
    </location>
</feature>
<dbReference type="PROSITE" id="PS50893">
    <property type="entry name" value="ABC_TRANSPORTER_2"/>
    <property type="match status" value="2"/>
</dbReference>
<feature type="transmembrane region" description="Helical" evidence="9">
    <location>
        <begin position="302"/>
        <end position="322"/>
    </location>
</feature>
<dbReference type="PROSITE" id="PS50850">
    <property type="entry name" value="MFS"/>
    <property type="match status" value="1"/>
</dbReference>
<feature type="transmembrane region" description="Helical" evidence="9">
    <location>
        <begin position="2002"/>
        <end position="2025"/>
    </location>
</feature>
<protein>
    <recommendedName>
        <fullName evidence="15">Major facilitator superfamily (MFS) profile domain-containing protein</fullName>
    </recommendedName>
</protein>
<dbReference type="FunFam" id="3.40.50.300:FF:000604">
    <property type="entry name" value="ABC transporter B family member 28"/>
    <property type="match status" value="1"/>
</dbReference>
<feature type="compositionally biased region" description="Basic and acidic residues" evidence="8">
    <location>
        <begin position="1466"/>
        <end position="1475"/>
    </location>
</feature>
<feature type="domain" description="ABC transporter" evidence="11">
    <location>
        <begin position="394"/>
        <end position="633"/>
    </location>
</feature>
<dbReference type="OrthoDB" id="6500128at2759"/>
<feature type="transmembrane region" description="Helical" evidence="9">
    <location>
        <begin position="1656"/>
        <end position="1675"/>
    </location>
</feature>
<feature type="transmembrane region" description="Helical" evidence="9">
    <location>
        <begin position="217"/>
        <end position="237"/>
    </location>
</feature>
<feature type="transmembrane region" description="Helical" evidence="9">
    <location>
        <begin position="1681"/>
        <end position="1702"/>
    </location>
</feature>
<keyword evidence="6 9" id="KW-1133">Transmembrane helix</keyword>
<dbReference type="InterPro" id="IPR011701">
    <property type="entry name" value="MFS"/>
</dbReference>
<dbReference type="InterPro" id="IPR036640">
    <property type="entry name" value="ABC1_TM_sf"/>
</dbReference>
<keyword evidence="4" id="KW-0547">Nucleotide-binding</keyword>
<dbReference type="Gene3D" id="3.40.50.300">
    <property type="entry name" value="P-loop containing nucleotide triphosphate hydrolases"/>
    <property type="match status" value="2"/>
</dbReference>
<feature type="transmembrane region" description="Helical" evidence="9">
    <location>
        <begin position="1858"/>
        <end position="1877"/>
    </location>
</feature>
<feature type="transmembrane region" description="Helical" evidence="9">
    <location>
        <begin position="1714"/>
        <end position="1732"/>
    </location>
</feature>
<keyword evidence="14" id="KW-1185">Reference proteome</keyword>
<dbReference type="GO" id="GO:0005743">
    <property type="term" value="C:mitochondrial inner membrane"/>
    <property type="evidence" value="ECO:0007669"/>
    <property type="project" value="TreeGrafter"/>
</dbReference>
<name>A0A3D8SMQ3_9HELO</name>
<dbReference type="PROSITE" id="PS00211">
    <property type="entry name" value="ABC_TRANSPORTER_1"/>
    <property type="match status" value="1"/>
</dbReference>
<feature type="transmembrane region" description="Helical" evidence="9">
    <location>
        <begin position="191"/>
        <end position="211"/>
    </location>
</feature>
<dbReference type="SUPFAM" id="SSF90123">
    <property type="entry name" value="ABC transporter transmembrane region"/>
    <property type="match status" value="2"/>
</dbReference>
<dbReference type="Gene3D" id="1.20.1250.20">
    <property type="entry name" value="MFS general substrate transporter like domains"/>
    <property type="match status" value="1"/>
</dbReference>
<feature type="transmembrane region" description="Helical" evidence="9">
    <location>
        <begin position="1069"/>
        <end position="1091"/>
    </location>
</feature>
<feature type="transmembrane region" description="Helical" evidence="9">
    <location>
        <begin position="65"/>
        <end position="90"/>
    </location>
</feature>
<keyword evidence="2" id="KW-0813">Transport</keyword>
<feature type="transmembrane region" description="Helical" evidence="9">
    <location>
        <begin position="1936"/>
        <end position="1961"/>
    </location>
</feature>
<dbReference type="Pfam" id="PF00664">
    <property type="entry name" value="ABC_membrane"/>
    <property type="match status" value="2"/>
</dbReference>
<evidence type="ECO:0000256" key="3">
    <source>
        <dbReference type="ARBA" id="ARBA00022692"/>
    </source>
</evidence>
<feature type="transmembrane region" description="Helical" evidence="9">
    <location>
        <begin position="1103"/>
        <end position="1126"/>
    </location>
</feature>
<feature type="compositionally biased region" description="Basic and acidic residues" evidence="8">
    <location>
        <begin position="1482"/>
        <end position="1496"/>
    </location>
</feature>
<accession>A0A3D8SMQ3</accession>
<reference evidence="13 14" key="1">
    <citation type="journal article" date="2018" name="IMA Fungus">
        <title>IMA Genome-F 9: Draft genome sequence of Annulohypoxylon stygium, Aspergillus mulundensis, Berkeleyomyces basicola (syn. Thielaviopsis basicola), Ceratocystis smalleyi, two Cercospora beticola strains, Coleophoma cylindrospora, Fusarium fracticaudum, Phialophora cf. hyalina, and Morchella septimelata.</title>
        <authorList>
            <person name="Wingfield B.D."/>
            <person name="Bills G.F."/>
            <person name="Dong Y."/>
            <person name="Huang W."/>
            <person name="Nel W.J."/>
            <person name="Swalarsk-Parry B.S."/>
            <person name="Vaghefi N."/>
            <person name="Wilken P.M."/>
            <person name="An Z."/>
            <person name="de Beer Z.W."/>
            <person name="De Vos L."/>
            <person name="Chen L."/>
            <person name="Duong T.A."/>
            <person name="Gao Y."/>
            <person name="Hammerbacher A."/>
            <person name="Kikkert J.R."/>
            <person name="Li Y."/>
            <person name="Li H."/>
            <person name="Li K."/>
            <person name="Li Q."/>
            <person name="Liu X."/>
            <person name="Ma X."/>
            <person name="Naidoo K."/>
            <person name="Pethybridge S.J."/>
            <person name="Sun J."/>
            <person name="Steenkamp E.T."/>
            <person name="van der Nest M.A."/>
            <person name="van Wyk S."/>
            <person name="Wingfield M.J."/>
            <person name="Xiong C."/>
            <person name="Yue Q."/>
            <person name="Zhang X."/>
        </authorList>
    </citation>
    <scope>NUCLEOTIDE SEQUENCE [LARGE SCALE GENOMIC DNA]</scope>
    <source>
        <strain evidence="13 14">BP5796</strain>
    </source>
</reference>
<dbReference type="FunFam" id="3.40.50.300:FF:001471">
    <property type="entry name" value="P-loop containing nucleoside triphosphate hydrolase protein"/>
    <property type="match status" value="1"/>
</dbReference>
<dbReference type="InterPro" id="IPR039421">
    <property type="entry name" value="Type_1_exporter"/>
</dbReference>
<sequence length="2037" mass="223550">MTTPGSGAVSFEQTRENYLSMPVDSFERSQPATTIPPADPSNYDNIKASWRSLFAFTTQRHTKSLVWCGIVTVLTGLVRPAPSIFFGYIFQVLTEYGADHLKPRDTKQQVSKWCLALVITAVVTWLFNGMLLSVWMVFGELQAKSVREKLFAVLLEKEMEWYDMRKDGMGPLLIRIQTQVRELQLAVSQPLGFLVVDIVGAFATLGTALYFSWKLTLVLVAVFPVTAVLLFIISTRLGPAIEAQKRELTQASKYCNSAITAIETVKAFNGQEQEVWQYFSTHRKAASSYLVQAMCNALQFGVTKFVMVGIFVQGFWYGIVLVQQGADPGHVLTTFYATLNAMIAVETVLPQWLVLVKGMSAGETLRSILRQMEGGRVVYRMTGPLKPEICQGDIEINNVTFSYPSAPQHRALNCTTFFFPAGETTFLVGRSGSGKSTVGNLIMKYYDPEAGAVFIDGHPLLTLDVDWLRNNITLIQQKSVIFNETVWNNIAFGDQSHGNVKRESMLSACETAQLDDTLNDLPDGIDTLVGPNIRALSGGQKQRISIARGRLRDAPVLILDEATSELDHISRTQVMEAIRKWRRGKTTIIITHEISQVKDDDYVYVLEQGVVVQEGYKKKLAELENGTFASFLAVEADSEYDSDVELQRHESGQRSRSTSPNSPESPSYPTLYPETSPPFELNATPRSGYVAKFLGMEDIPSNPYEKALVVQKGNRLSLGVGSLYANDLRADNLWTSPVLAEDKFSTFQRPSIPFPSYKSSTPKATAEEEIAPKRTSIEIDGLIMPSRQVLRAIDTDNLGTMADIELVRTKTAERSTKGLDEIRDGNASLRIIFRTLWPALAFKDKAMLVLGFLAALIVAGATPAFSYVFAKLLDVFYITTNQTVEARKWALSLLAVAFVDGLASFTTRYCLEHSGQAWVNSLRVEALKRILNQPKSWFDTERNSPDQLSGYLDRNAEEMRNLVGRFAGVAFIVVWMLGVSVVWAFIISWKLTLVAMAGAPVFYVVTRGFNMTTAKWEGRCNAAGEKTSSIFTETFSNIRVVRALTLETHFQQKYLKAAQETYRVGKSRAIYAGILYGLSDSVSLFIVALIFYYGTVIITNGDITVGVCLQVVNLLLFGIANSGSLLSMIPQISSSRTTAANILYLANLPYTTSHEAQGTVRLASPFPITMDSLSFTYPNRPKTRTLNKINLTLQSGSCTAIVGSSGSGKSTLASILLGLYPPDQWPGRRHNSSLRLAGTPISDCNIASLRMQIAIVSQTSTIFPATVAQNITYGLPEGSPLASSSNITKAAAQAGIHDYITSLPSGYLTLIGEGGQGLSGGQAQRIAIARTLIRRPKLLILDEATSALDVESAEIIRNTIRSLVKASGMSILIITHNVEMMRIAGHIVVLDHGKVVDQGGFEELKDRGGAFAKLIGRKKRTTAKAPAVIKPPVMPFEGSPIAPGAPASRSTTMATSSSVTSVSPSEDDKTVHDPAGDSNSMAHHEAYPSREASDHEKTMLATYEGHDADVPSNEGYILDEAGELKRQQSMASRRRHSFSIHDLPAKQDVEKGITTISSQERADSNIVWWDGPDDPNNPINWSSWLKTSNIILVSAICFVTPLASSMFAPGVPQLMAEFHSTNTELAAFVVSVYILGFAFGPMVLAPLSEIYGRLPIYHVSNVLFMCFNVGCALSTNLNMLIGFRFLAGIFGSTALTNGGGTITDIVSQEKRGRAMSFFVIGPLIGPIVGPIAGGYLSQAKGWRWVFWLLTILGGTFTILCLVFMRETYAVIILERKTKRLQRETGNMDLRSKLDTGLSPKDYFLRSIVRPVKLLIKSPIVLFSSVYIGIIYGYLYLLFTTFTLVFEDRYGFSSGSVGLTYLGLGVGSMSGLALFAVLSDRLLKSKTEAANAKAEVEGKPAPGMMPEYRLPPMIYCSWLIPAGLFIYGWTAQYRVHWIVPIIATALVGIGNLAVFMCIQLYLVDAFTIYAASALAANTIIRSIMGAVLPLAGQRMYNALGLGWGNSLLAFIALACTPAPWILTIWGERLRKKFEIKGL</sequence>
<evidence type="ECO:0000256" key="1">
    <source>
        <dbReference type="ARBA" id="ARBA00004141"/>
    </source>
</evidence>
<dbReference type="Proteomes" id="UP000256328">
    <property type="component" value="Unassembled WGS sequence"/>
</dbReference>
<feature type="transmembrane region" description="Helical" evidence="9">
    <location>
        <begin position="110"/>
        <end position="138"/>
    </location>
</feature>
<dbReference type="CDD" id="cd18578">
    <property type="entry name" value="ABC_6TM_Pgp_ABCB1_D2_like"/>
    <property type="match status" value="1"/>
</dbReference>
<dbReference type="Pfam" id="PF00005">
    <property type="entry name" value="ABC_tran"/>
    <property type="match status" value="2"/>
</dbReference>
<proteinExistence type="predicted"/>
<feature type="transmembrane region" description="Helical" evidence="9">
    <location>
        <begin position="1912"/>
        <end position="1930"/>
    </location>
</feature>
<evidence type="ECO:0000256" key="4">
    <source>
        <dbReference type="ARBA" id="ARBA00022741"/>
    </source>
</evidence>
<evidence type="ECO:0000259" key="12">
    <source>
        <dbReference type="PROSITE" id="PS50929"/>
    </source>
</evidence>
<dbReference type="CDD" id="cd17323">
    <property type="entry name" value="MFS_Tpo1_MDR_like"/>
    <property type="match status" value="1"/>
</dbReference>
<feature type="region of interest" description="Disordered" evidence="8">
    <location>
        <begin position="1438"/>
        <end position="1496"/>
    </location>
</feature>
<feature type="transmembrane region" description="Helical" evidence="9">
    <location>
        <begin position="334"/>
        <end position="356"/>
    </location>
</feature>
<evidence type="ECO:0000256" key="9">
    <source>
        <dbReference type="SAM" id="Phobius"/>
    </source>
</evidence>
<dbReference type="PROSITE" id="PS50929">
    <property type="entry name" value="ABC_TM1F"/>
    <property type="match status" value="2"/>
</dbReference>
<evidence type="ECO:0000313" key="14">
    <source>
        <dbReference type="Proteomes" id="UP000256328"/>
    </source>
</evidence>
<evidence type="ECO:0000313" key="13">
    <source>
        <dbReference type="EMBL" id="RDW87464.1"/>
    </source>
</evidence>
<feature type="transmembrane region" description="Helical" evidence="9">
    <location>
        <begin position="1625"/>
        <end position="1644"/>
    </location>
</feature>
<dbReference type="InterPro" id="IPR036259">
    <property type="entry name" value="MFS_trans_sf"/>
</dbReference>
<evidence type="ECO:0000256" key="7">
    <source>
        <dbReference type="ARBA" id="ARBA00023136"/>
    </source>
</evidence>
<dbReference type="InterPro" id="IPR003593">
    <property type="entry name" value="AAA+_ATPase"/>
</dbReference>
<dbReference type="GO" id="GO:0005524">
    <property type="term" value="F:ATP binding"/>
    <property type="evidence" value="ECO:0007669"/>
    <property type="project" value="UniProtKB-KW"/>
</dbReference>
<dbReference type="PANTHER" id="PTHR43394">
    <property type="entry name" value="ATP-DEPENDENT PERMEASE MDL1, MITOCHONDRIAL"/>
    <property type="match status" value="1"/>
</dbReference>
<dbReference type="Gene3D" id="1.20.1560.10">
    <property type="entry name" value="ABC transporter type 1, transmembrane domain"/>
    <property type="match status" value="2"/>
</dbReference>
<dbReference type="GO" id="GO:0090374">
    <property type="term" value="P:oligopeptide export from mitochondrion"/>
    <property type="evidence" value="ECO:0007669"/>
    <property type="project" value="TreeGrafter"/>
</dbReference>
<dbReference type="EMBL" id="PDLN01000004">
    <property type="protein sequence ID" value="RDW87464.1"/>
    <property type="molecule type" value="Genomic_DNA"/>
</dbReference>
<dbReference type="SMART" id="SM00382">
    <property type="entry name" value="AAA"/>
    <property type="match status" value="2"/>
</dbReference>
<feature type="transmembrane region" description="Helical" evidence="9">
    <location>
        <begin position="846"/>
        <end position="869"/>
    </location>
</feature>
<feature type="transmembrane region" description="Helical" evidence="9">
    <location>
        <begin position="962"/>
        <end position="985"/>
    </location>
</feature>
<feature type="transmembrane region" description="Helical" evidence="9">
    <location>
        <begin position="1590"/>
        <end position="1610"/>
    </location>
</feature>
<keyword evidence="3 9" id="KW-0812">Transmembrane</keyword>
<gene>
    <name evidence="13" type="ORF">BP5796_03158</name>
</gene>
<feature type="transmembrane region" description="Helical" evidence="9">
    <location>
        <begin position="991"/>
        <end position="1009"/>
    </location>
</feature>
<comment type="caution">
    <text evidence="13">The sequence shown here is derived from an EMBL/GenBank/DDBJ whole genome shotgun (WGS) entry which is preliminary data.</text>
</comment>
<feature type="transmembrane region" description="Helical" evidence="9">
    <location>
        <begin position="889"/>
        <end position="911"/>
    </location>
</feature>
<dbReference type="GO" id="GO:0016887">
    <property type="term" value="F:ATP hydrolysis activity"/>
    <property type="evidence" value="ECO:0007669"/>
    <property type="project" value="InterPro"/>
</dbReference>
<evidence type="ECO:0000259" key="10">
    <source>
        <dbReference type="PROSITE" id="PS50850"/>
    </source>
</evidence>
<dbReference type="InterPro" id="IPR003439">
    <property type="entry name" value="ABC_transporter-like_ATP-bd"/>
</dbReference>
<dbReference type="PANTHER" id="PTHR43394:SF15">
    <property type="entry name" value="ALPHA-FACTOR-TRANSPORTING ATPASE"/>
    <property type="match status" value="1"/>
</dbReference>
<dbReference type="InterPro" id="IPR011527">
    <property type="entry name" value="ABC1_TM_dom"/>
</dbReference>
<feature type="compositionally biased region" description="Low complexity" evidence="8">
    <location>
        <begin position="1446"/>
        <end position="1464"/>
    </location>
</feature>
<dbReference type="Pfam" id="PF07690">
    <property type="entry name" value="MFS_1"/>
    <property type="match status" value="1"/>
</dbReference>
<keyword evidence="7 9" id="KW-0472">Membrane</keyword>
<dbReference type="InterPro" id="IPR027417">
    <property type="entry name" value="P-loop_NTPase"/>
</dbReference>
<dbReference type="CDD" id="cd18577">
    <property type="entry name" value="ABC_6TM_Pgp_ABCB1_D1_like"/>
    <property type="match status" value="1"/>
</dbReference>
<evidence type="ECO:0000256" key="6">
    <source>
        <dbReference type="ARBA" id="ARBA00022989"/>
    </source>
</evidence>
<feature type="transmembrane region" description="Helical" evidence="9">
    <location>
        <begin position="1819"/>
        <end position="1838"/>
    </location>
</feature>
<feature type="domain" description="Major facilitator superfamily (MFS) profile" evidence="10">
    <location>
        <begin position="1589"/>
        <end position="2031"/>
    </location>
</feature>
<evidence type="ECO:0008006" key="15">
    <source>
        <dbReference type="Google" id="ProtNLM"/>
    </source>
</evidence>
<evidence type="ECO:0000256" key="8">
    <source>
        <dbReference type="SAM" id="MobiDB-lite"/>
    </source>
</evidence>
<dbReference type="InterPro" id="IPR017871">
    <property type="entry name" value="ABC_transporter-like_CS"/>
</dbReference>
<dbReference type="GO" id="GO:0015421">
    <property type="term" value="F:ABC-type oligopeptide transporter activity"/>
    <property type="evidence" value="ECO:0007669"/>
    <property type="project" value="TreeGrafter"/>
</dbReference>
<feature type="transmembrane region" description="Helical" evidence="9">
    <location>
        <begin position="1744"/>
        <end position="1764"/>
    </location>
</feature>
<evidence type="ECO:0000259" key="11">
    <source>
        <dbReference type="PROSITE" id="PS50893"/>
    </source>
</evidence>
<dbReference type="InterPro" id="IPR020846">
    <property type="entry name" value="MFS_dom"/>
</dbReference>
<comment type="subcellular location">
    <subcellularLocation>
        <location evidence="1">Membrane</location>
        <topology evidence="1">Multi-pass membrane protein</topology>
    </subcellularLocation>
</comment>
<feature type="compositionally biased region" description="Polar residues" evidence="8">
    <location>
        <begin position="654"/>
        <end position="668"/>
    </location>
</feature>
<dbReference type="FunFam" id="1.20.1250.20:FF:000011">
    <property type="entry name" value="MFS multidrug transporter, putative"/>
    <property type="match status" value="1"/>
</dbReference>
<keyword evidence="5" id="KW-0067">ATP-binding</keyword>